<dbReference type="Proteomes" id="UP000261340">
    <property type="component" value="Unplaced"/>
</dbReference>
<evidence type="ECO:0000256" key="1">
    <source>
        <dbReference type="SAM" id="SignalP"/>
    </source>
</evidence>
<protein>
    <recommendedName>
        <fullName evidence="4">Selenoprotein P N-terminal domain-containing protein</fullName>
    </recommendedName>
</protein>
<accession>A0A3Q0SYS4</accession>
<dbReference type="Ensembl" id="ENSACIT00000028583.1">
    <property type="protein sequence ID" value="ENSACIP00000027847.1"/>
    <property type="gene ID" value="ENSACIG00000021577.1"/>
</dbReference>
<evidence type="ECO:0000313" key="2">
    <source>
        <dbReference type="Ensembl" id="ENSACIP00000027847.1"/>
    </source>
</evidence>
<keyword evidence="3" id="KW-1185">Reference proteome</keyword>
<reference evidence="2" key="1">
    <citation type="submission" date="2025-08" db="UniProtKB">
        <authorList>
            <consortium name="Ensembl"/>
        </authorList>
    </citation>
    <scope>IDENTIFICATION</scope>
</reference>
<reference evidence="2" key="2">
    <citation type="submission" date="2025-09" db="UniProtKB">
        <authorList>
            <consortium name="Ensembl"/>
        </authorList>
    </citation>
    <scope>IDENTIFICATION</scope>
</reference>
<proteinExistence type="predicted"/>
<organism evidence="2 3">
    <name type="scientific">Amphilophus citrinellus</name>
    <name type="common">Midas cichlid</name>
    <name type="synonym">Cichlasoma citrinellum</name>
    <dbReference type="NCBI Taxonomy" id="61819"/>
    <lineage>
        <taxon>Eukaryota</taxon>
        <taxon>Metazoa</taxon>
        <taxon>Chordata</taxon>
        <taxon>Craniata</taxon>
        <taxon>Vertebrata</taxon>
        <taxon>Euteleostomi</taxon>
        <taxon>Actinopterygii</taxon>
        <taxon>Neopterygii</taxon>
        <taxon>Teleostei</taxon>
        <taxon>Neoteleostei</taxon>
        <taxon>Acanthomorphata</taxon>
        <taxon>Ovalentaria</taxon>
        <taxon>Cichlomorphae</taxon>
        <taxon>Cichliformes</taxon>
        <taxon>Cichlidae</taxon>
        <taxon>New World cichlids</taxon>
        <taxon>Cichlasomatinae</taxon>
        <taxon>Heroini</taxon>
        <taxon>Amphilophus</taxon>
    </lineage>
</organism>
<evidence type="ECO:0008006" key="4">
    <source>
        <dbReference type="Google" id="ProtNLM"/>
    </source>
</evidence>
<feature type="signal peptide" evidence="1">
    <location>
        <begin position="1"/>
        <end position="26"/>
    </location>
</feature>
<keyword evidence="1" id="KW-0732">Signal</keyword>
<name>A0A3Q0SYS4_AMPCI</name>
<dbReference type="AlphaFoldDB" id="A0A3Q0SYS4"/>
<evidence type="ECO:0000313" key="3">
    <source>
        <dbReference type="Proteomes" id="UP000261340"/>
    </source>
</evidence>
<feature type="chain" id="PRO_5018780849" description="Selenoprotein P N-terminal domain-containing protein" evidence="1">
    <location>
        <begin position="27"/>
        <end position="72"/>
    </location>
</feature>
<sequence length="72" mass="7894">MRSITACCDFLTHWVWLALSSLTVGATPFGTTDSTQQSSWVLQGRERSAPLSETAFVYQLLNCDSGLSISFC</sequence>